<accession>A0A0E9Y054</accession>
<organism evidence="2">
    <name type="scientific">Anguilla anguilla</name>
    <name type="common">European freshwater eel</name>
    <name type="synonym">Muraena anguilla</name>
    <dbReference type="NCBI Taxonomy" id="7936"/>
    <lineage>
        <taxon>Eukaryota</taxon>
        <taxon>Metazoa</taxon>
        <taxon>Chordata</taxon>
        <taxon>Craniata</taxon>
        <taxon>Vertebrata</taxon>
        <taxon>Euteleostomi</taxon>
        <taxon>Actinopterygii</taxon>
        <taxon>Neopterygii</taxon>
        <taxon>Teleostei</taxon>
        <taxon>Anguilliformes</taxon>
        <taxon>Anguillidae</taxon>
        <taxon>Anguilla</taxon>
    </lineage>
</organism>
<keyword evidence="1" id="KW-0812">Transmembrane</keyword>
<reference evidence="2" key="2">
    <citation type="journal article" date="2015" name="Fish Shellfish Immunol.">
        <title>Early steps in the European eel (Anguilla anguilla)-Vibrio vulnificus interaction in the gills: Role of the RtxA13 toxin.</title>
        <authorList>
            <person name="Callol A."/>
            <person name="Pajuelo D."/>
            <person name="Ebbesson L."/>
            <person name="Teles M."/>
            <person name="MacKenzie S."/>
            <person name="Amaro C."/>
        </authorList>
    </citation>
    <scope>NUCLEOTIDE SEQUENCE</scope>
</reference>
<evidence type="ECO:0000313" key="2">
    <source>
        <dbReference type="EMBL" id="JAI07496.1"/>
    </source>
</evidence>
<keyword evidence="1" id="KW-1133">Transmembrane helix</keyword>
<feature type="transmembrane region" description="Helical" evidence="1">
    <location>
        <begin position="14"/>
        <end position="33"/>
    </location>
</feature>
<dbReference type="EMBL" id="GBXM01001082">
    <property type="protein sequence ID" value="JAI07496.1"/>
    <property type="molecule type" value="Transcribed_RNA"/>
</dbReference>
<sequence>MCLVTLLTNRELDILTFNALMLNGLILAFNHSLSLHSTVTRHKELTR</sequence>
<reference evidence="2" key="1">
    <citation type="submission" date="2014-11" db="EMBL/GenBank/DDBJ databases">
        <authorList>
            <person name="Amaro Gonzalez C."/>
        </authorList>
    </citation>
    <scope>NUCLEOTIDE SEQUENCE</scope>
</reference>
<name>A0A0E9Y054_ANGAN</name>
<proteinExistence type="predicted"/>
<keyword evidence="1" id="KW-0472">Membrane</keyword>
<dbReference type="AlphaFoldDB" id="A0A0E9Y054"/>
<protein>
    <submittedName>
        <fullName evidence="2">Uncharacterized protein</fullName>
    </submittedName>
</protein>
<evidence type="ECO:0000256" key="1">
    <source>
        <dbReference type="SAM" id="Phobius"/>
    </source>
</evidence>